<accession>A0A9P5XT21</accession>
<evidence type="ECO:0000256" key="4">
    <source>
        <dbReference type="ARBA" id="ARBA00022741"/>
    </source>
</evidence>
<proteinExistence type="inferred from homology"/>
<feature type="compositionally biased region" description="Basic and acidic residues" evidence="13">
    <location>
        <begin position="118"/>
        <end position="127"/>
    </location>
</feature>
<dbReference type="InterPro" id="IPR001650">
    <property type="entry name" value="Helicase_C-like"/>
</dbReference>
<dbReference type="SUPFAM" id="SSF52540">
    <property type="entry name" value="P-loop containing nucleoside triphosphate hydrolases"/>
    <property type="match status" value="1"/>
</dbReference>
<dbReference type="PROSITE" id="PS00039">
    <property type="entry name" value="DEAD_ATP_HELICASE"/>
    <property type="match status" value="1"/>
</dbReference>
<dbReference type="PROSITE" id="PS51192">
    <property type="entry name" value="HELICASE_ATP_BIND_1"/>
    <property type="match status" value="1"/>
</dbReference>
<comment type="catalytic activity">
    <reaction evidence="10">
        <text>ATP + H2O = ADP + phosphate + H(+)</text>
        <dbReference type="Rhea" id="RHEA:13065"/>
        <dbReference type="ChEBI" id="CHEBI:15377"/>
        <dbReference type="ChEBI" id="CHEBI:15378"/>
        <dbReference type="ChEBI" id="CHEBI:30616"/>
        <dbReference type="ChEBI" id="CHEBI:43474"/>
        <dbReference type="ChEBI" id="CHEBI:456216"/>
        <dbReference type="EC" id="3.6.4.13"/>
    </reaction>
</comment>
<dbReference type="PANTHER" id="PTHR47959">
    <property type="entry name" value="ATP-DEPENDENT RNA HELICASE RHLE-RELATED"/>
    <property type="match status" value="1"/>
</dbReference>
<dbReference type="EMBL" id="MU150448">
    <property type="protein sequence ID" value="KAF9456194.1"/>
    <property type="molecule type" value="Genomic_DNA"/>
</dbReference>
<evidence type="ECO:0000256" key="12">
    <source>
        <dbReference type="RuleBase" id="RU000492"/>
    </source>
</evidence>
<feature type="compositionally biased region" description="Basic and acidic residues" evidence="13">
    <location>
        <begin position="747"/>
        <end position="756"/>
    </location>
</feature>
<comment type="subcellular location">
    <subcellularLocation>
        <location evidence="1">Nucleus</location>
    </subcellularLocation>
</comment>
<dbReference type="GO" id="GO:0016787">
    <property type="term" value="F:hydrolase activity"/>
    <property type="evidence" value="ECO:0007669"/>
    <property type="project" value="UniProtKB-KW"/>
</dbReference>
<dbReference type="EMBL" id="MU150417">
    <property type="protein sequence ID" value="KAF9456545.1"/>
    <property type="molecule type" value="Genomic_DNA"/>
</dbReference>
<evidence type="ECO:0000259" key="15">
    <source>
        <dbReference type="PROSITE" id="PS51194"/>
    </source>
</evidence>
<evidence type="ECO:0000259" key="14">
    <source>
        <dbReference type="PROSITE" id="PS51192"/>
    </source>
</evidence>
<evidence type="ECO:0000256" key="10">
    <source>
        <dbReference type="ARBA" id="ARBA00047984"/>
    </source>
</evidence>
<dbReference type="Gene3D" id="3.40.50.300">
    <property type="entry name" value="P-loop containing nucleotide triphosphate hydrolases"/>
    <property type="match status" value="2"/>
</dbReference>
<organism evidence="17 19">
    <name type="scientific">Collybia nuda</name>
    <dbReference type="NCBI Taxonomy" id="64659"/>
    <lineage>
        <taxon>Eukaryota</taxon>
        <taxon>Fungi</taxon>
        <taxon>Dikarya</taxon>
        <taxon>Basidiomycota</taxon>
        <taxon>Agaricomycotina</taxon>
        <taxon>Agaricomycetes</taxon>
        <taxon>Agaricomycetidae</taxon>
        <taxon>Agaricales</taxon>
        <taxon>Tricholomatineae</taxon>
        <taxon>Clitocybaceae</taxon>
        <taxon>Collybia</taxon>
    </lineage>
</organism>
<name>A0A9P5XT21_9AGAR</name>
<keyword evidence="5 12" id="KW-0378">Hydrolase</keyword>
<dbReference type="InterPro" id="IPR014014">
    <property type="entry name" value="RNA_helicase_DEAD_Q_motif"/>
</dbReference>
<evidence type="ECO:0000256" key="7">
    <source>
        <dbReference type="ARBA" id="ARBA00022840"/>
    </source>
</evidence>
<dbReference type="Proteomes" id="UP000807353">
    <property type="component" value="Unassembled WGS sequence"/>
</dbReference>
<dbReference type="GO" id="GO:0005829">
    <property type="term" value="C:cytosol"/>
    <property type="evidence" value="ECO:0007669"/>
    <property type="project" value="TreeGrafter"/>
</dbReference>
<feature type="region of interest" description="Disordered" evidence="13">
    <location>
        <begin position="701"/>
        <end position="762"/>
    </location>
</feature>
<dbReference type="GO" id="GO:0042254">
    <property type="term" value="P:ribosome biogenesis"/>
    <property type="evidence" value="ECO:0007669"/>
    <property type="project" value="UniProtKB-KW"/>
</dbReference>
<dbReference type="PANTHER" id="PTHR47959:SF1">
    <property type="entry name" value="ATP-DEPENDENT RNA HELICASE DBPA"/>
    <property type="match status" value="1"/>
</dbReference>
<dbReference type="AlphaFoldDB" id="A0A9P5XT21"/>
<comment type="caution">
    <text evidence="17">The sequence shown here is derived from an EMBL/GenBank/DDBJ whole genome shotgun (WGS) entry which is preliminary data.</text>
</comment>
<dbReference type="PROSITE" id="PS51194">
    <property type="entry name" value="HELICASE_CTER"/>
    <property type="match status" value="1"/>
</dbReference>
<evidence type="ECO:0000256" key="6">
    <source>
        <dbReference type="ARBA" id="ARBA00022806"/>
    </source>
</evidence>
<keyword evidence="6 12" id="KW-0347">Helicase</keyword>
<dbReference type="GO" id="GO:0003723">
    <property type="term" value="F:RNA binding"/>
    <property type="evidence" value="ECO:0007669"/>
    <property type="project" value="UniProtKB-KW"/>
</dbReference>
<evidence type="ECO:0000256" key="3">
    <source>
        <dbReference type="ARBA" id="ARBA00022517"/>
    </source>
</evidence>
<feature type="domain" description="DEAD-box RNA helicase Q" evidence="16">
    <location>
        <begin position="185"/>
        <end position="213"/>
    </location>
</feature>
<dbReference type="GO" id="GO:0005524">
    <property type="term" value="F:ATP binding"/>
    <property type="evidence" value="ECO:0007669"/>
    <property type="project" value="UniProtKB-KW"/>
</dbReference>
<evidence type="ECO:0000256" key="1">
    <source>
        <dbReference type="ARBA" id="ARBA00004123"/>
    </source>
</evidence>
<gene>
    <name evidence="18" type="ORF">BDZ94DRAFT_1229415</name>
    <name evidence="17" type="ORF">BDZ94DRAFT_1327142</name>
</gene>
<reference evidence="17" key="1">
    <citation type="submission" date="2020-11" db="EMBL/GenBank/DDBJ databases">
        <authorList>
            <consortium name="DOE Joint Genome Institute"/>
            <person name="Ahrendt S."/>
            <person name="Riley R."/>
            <person name="Andreopoulos W."/>
            <person name="Labutti K."/>
            <person name="Pangilinan J."/>
            <person name="Ruiz-Duenas F.J."/>
            <person name="Barrasa J.M."/>
            <person name="Sanchez-Garcia M."/>
            <person name="Camarero S."/>
            <person name="Miyauchi S."/>
            <person name="Serrano A."/>
            <person name="Linde D."/>
            <person name="Babiker R."/>
            <person name="Drula E."/>
            <person name="Ayuso-Fernandez I."/>
            <person name="Pacheco R."/>
            <person name="Padilla G."/>
            <person name="Ferreira P."/>
            <person name="Barriuso J."/>
            <person name="Kellner H."/>
            <person name="Castanera R."/>
            <person name="Alfaro M."/>
            <person name="Ramirez L."/>
            <person name="Pisabarro A.G."/>
            <person name="Kuo A."/>
            <person name="Tritt A."/>
            <person name="Lipzen A."/>
            <person name="He G."/>
            <person name="Yan M."/>
            <person name="Ng V."/>
            <person name="Cullen D."/>
            <person name="Martin F."/>
            <person name="Rosso M.-N."/>
            <person name="Henrissat B."/>
            <person name="Hibbett D."/>
            <person name="Martinez A.T."/>
            <person name="Grigoriev I.V."/>
        </authorList>
    </citation>
    <scope>NUCLEOTIDE SEQUENCE</scope>
    <source>
        <strain evidence="17">CBS 247.69</strain>
    </source>
</reference>
<feature type="compositionally biased region" description="Low complexity" evidence="13">
    <location>
        <begin position="146"/>
        <end position="158"/>
    </location>
</feature>
<dbReference type="SMART" id="SM00490">
    <property type="entry name" value="HELICc"/>
    <property type="match status" value="1"/>
</dbReference>
<dbReference type="OrthoDB" id="10259843at2759"/>
<protein>
    <recommendedName>
        <fullName evidence="2">RNA helicase</fullName>
        <ecNumber evidence="2">3.6.4.13</ecNumber>
    </recommendedName>
</protein>
<dbReference type="Pfam" id="PF00270">
    <property type="entry name" value="DEAD"/>
    <property type="match status" value="1"/>
</dbReference>
<evidence type="ECO:0000256" key="2">
    <source>
        <dbReference type="ARBA" id="ARBA00012552"/>
    </source>
</evidence>
<dbReference type="EC" id="3.6.4.13" evidence="2"/>
<keyword evidence="19" id="KW-1185">Reference proteome</keyword>
<evidence type="ECO:0000313" key="19">
    <source>
        <dbReference type="Proteomes" id="UP000807353"/>
    </source>
</evidence>
<evidence type="ECO:0000256" key="9">
    <source>
        <dbReference type="ARBA" id="ARBA00023242"/>
    </source>
</evidence>
<keyword evidence="3" id="KW-0690">Ribosome biogenesis</keyword>
<dbReference type="CDD" id="cd18787">
    <property type="entry name" value="SF2_C_DEAD"/>
    <property type="match status" value="1"/>
</dbReference>
<dbReference type="SMART" id="SM00487">
    <property type="entry name" value="DEXDc"/>
    <property type="match status" value="1"/>
</dbReference>
<dbReference type="InterPro" id="IPR011545">
    <property type="entry name" value="DEAD/DEAH_box_helicase_dom"/>
</dbReference>
<evidence type="ECO:0000256" key="11">
    <source>
        <dbReference type="PROSITE-ProRule" id="PRU00552"/>
    </source>
</evidence>
<evidence type="ECO:0000313" key="18">
    <source>
        <dbReference type="EMBL" id="KAF9456545.1"/>
    </source>
</evidence>
<keyword evidence="7 12" id="KW-0067">ATP-binding</keyword>
<dbReference type="InterPro" id="IPR050079">
    <property type="entry name" value="DEAD_box_RNA_helicase"/>
</dbReference>
<dbReference type="PROSITE" id="PS51195">
    <property type="entry name" value="Q_MOTIF"/>
    <property type="match status" value="1"/>
</dbReference>
<evidence type="ECO:0000256" key="5">
    <source>
        <dbReference type="ARBA" id="ARBA00022801"/>
    </source>
</evidence>
<keyword evidence="4 12" id="KW-0547">Nucleotide-binding</keyword>
<dbReference type="InterPro" id="IPR027417">
    <property type="entry name" value="P-loop_NTPase"/>
</dbReference>
<dbReference type="CDD" id="cd17947">
    <property type="entry name" value="DEADc_DDX27"/>
    <property type="match status" value="1"/>
</dbReference>
<evidence type="ECO:0000313" key="17">
    <source>
        <dbReference type="EMBL" id="KAF9456194.1"/>
    </source>
</evidence>
<evidence type="ECO:0000259" key="16">
    <source>
        <dbReference type="PROSITE" id="PS51195"/>
    </source>
</evidence>
<feature type="domain" description="Helicase C-terminal" evidence="15">
    <location>
        <begin position="422"/>
        <end position="575"/>
    </location>
</feature>
<dbReference type="GO" id="GO:0010467">
    <property type="term" value="P:gene expression"/>
    <property type="evidence" value="ECO:0007669"/>
    <property type="project" value="UniProtKB-ARBA"/>
</dbReference>
<dbReference type="InterPro" id="IPR014001">
    <property type="entry name" value="Helicase_ATP-bd"/>
</dbReference>
<feature type="short sequence motif" description="Q motif" evidence="11">
    <location>
        <begin position="185"/>
        <end position="213"/>
    </location>
</feature>
<dbReference type="GO" id="GO:0003724">
    <property type="term" value="F:RNA helicase activity"/>
    <property type="evidence" value="ECO:0007669"/>
    <property type="project" value="UniProtKB-EC"/>
</dbReference>
<feature type="domain" description="Helicase ATP-binding" evidence="14">
    <location>
        <begin position="216"/>
        <end position="392"/>
    </location>
</feature>
<evidence type="ECO:0000256" key="8">
    <source>
        <dbReference type="ARBA" id="ARBA00022884"/>
    </source>
</evidence>
<dbReference type="Pfam" id="PF00271">
    <property type="entry name" value="Helicase_C"/>
    <property type="match status" value="1"/>
</dbReference>
<keyword evidence="9" id="KW-0539">Nucleus</keyword>
<dbReference type="GO" id="GO:0005634">
    <property type="term" value="C:nucleus"/>
    <property type="evidence" value="ECO:0007669"/>
    <property type="project" value="UniProtKB-SubCell"/>
</dbReference>
<sequence>MADYVMTIDSDAEEGTPSEIIKASYQVGEDARLNPNFVFDISGDPYTDMVENSVGMVDLVRKGTKPEPLSVDEIIARHHLARKRKRFLDDNDESVIGDARESLDASAFNIEDLGFDEDSKSFGRDSDDPLATSGDENDIDPRESNDINNSYSSSSDSDSPQETQAEKDRKAAFFDSSAVPGEVHESFLTMNLSRPVLKALTTLQFHKPTPIQAATIPVALLGKDVVGGAVTGSGKTAAFIIPTLERMLYREKGKHAAATRCLILVPTRELAVQCFDVGTKLSIHTDVRFCLVVGGLSVKSQEVALRTRPDVIIATPGRLIDHIRNSPSFTLDTLDVLVLDEADRMLSDGFAEELAEIIKSCPVARQTMLFSATMTDSVDELVKMSLNKPVRLFVDPKRSTARGLVQEFVRVRAGKEVERPALLVALCKRTFKTKVIIFLRSKRLAHQMRVMFGLLKMRCEELHGDLSQEQRLKSLQLFRDGAVDFLMATDLASRGLDIKGVETVINYDMPGQLPQYLHRVGRTARAGTNGRSVTLVGEADRKMLRAAIKHSAREDQVRHRTIPTEIVSKWVTRLAELKSEVSAILHDEKEEKYFRQAEMELKKGENMIEHEDEIYSRPARTWFQTGKEKQQSEALSKEQYEAGFRKVGRLPHNTIAGENKPNRDKFAGLSRKAKRRKMTMEDDEELGDQKVLKAAIRSAKKLARPSKIGVRQSQSNTTKKKPKRVVSRAGGAFERDMDKNISGGEGIRAKKGDAIKKLGKKR</sequence>
<dbReference type="InterPro" id="IPR000629">
    <property type="entry name" value="RNA-helicase_DEAD-box_CS"/>
</dbReference>
<feature type="region of interest" description="Disordered" evidence="13">
    <location>
        <begin position="118"/>
        <end position="170"/>
    </location>
</feature>
<evidence type="ECO:0000256" key="13">
    <source>
        <dbReference type="SAM" id="MobiDB-lite"/>
    </source>
</evidence>
<keyword evidence="8" id="KW-0694">RNA-binding</keyword>
<comment type="similarity">
    <text evidence="12">Belongs to the DEAD box helicase family.</text>
</comment>